<evidence type="ECO:0000313" key="3">
    <source>
        <dbReference type="Proteomes" id="UP000248330"/>
    </source>
</evidence>
<feature type="region of interest" description="Disordered" evidence="1">
    <location>
        <begin position="1"/>
        <end position="21"/>
    </location>
</feature>
<dbReference type="AlphaFoldDB" id="A0A318E9Y2"/>
<dbReference type="RefSeq" id="WP_281783061.1">
    <property type="nucleotide sequence ID" value="NZ_CAKZQT010000001.1"/>
</dbReference>
<dbReference type="Proteomes" id="UP000248330">
    <property type="component" value="Unassembled WGS sequence"/>
</dbReference>
<feature type="compositionally biased region" description="Basic residues" evidence="1">
    <location>
        <begin position="7"/>
        <end position="17"/>
    </location>
</feature>
<name>A0A318E9Y2_9GAMM</name>
<evidence type="ECO:0000256" key="1">
    <source>
        <dbReference type="SAM" id="MobiDB-lite"/>
    </source>
</evidence>
<organism evidence="2 3">
    <name type="scientific">Sinimarinibacterium flocculans</name>
    <dbReference type="NCBI Taxonomy" id="985250"/>
    <lineage>
        <taxon>Bacteria</taxon>
        <taxon>Pseudomonadati</taxon>
        <taxon>Pseudomonadota</taxon>
        <taxon>Gammaproteobacteria</taxon>
        <taxon>Nevskiales</taxon>
        <taxon>Nevskiaceae</taxon>
        <taxon>Sinimarinibacterium</taxon>
    </lineage>
</organism>
<accession>A0A318E9Y2</accession>
<reference evidence="2 3" key="1">
    <citation type="submission" date="2018-04" db="EMBL/GenBank/DDBJ databases">
        <title>Genomic Encyclopedia of Type Strains, Phase IV (KMG-IV): sequencing the most valuable type-strain genomes for metagenomic binning, comparative biology and taxonomic classification.</title>
        <authorList>
            <person name="Goeker M."/>
        </authorList>
    </citation>
    <scope>NUCLEOTIDE SEQUENCE [LARGE SCALE GENOMIC DNA]</scope>
    <source>
        <strain evidence="2 3">DSM 104150</strain>
    </source>
</reference>
<sequence length="112" mass="12329">MAMGRKTGGRKKGAANKRTREIADKAAAEGLTPLEYLLRLMRDERQEQAVRLDAAKAAAPYIHPRLQATEATIKGGLPPYEAALMELMNTMADDMKPALPIHPPRRAGDQHE</sequence>
<evidence type="ECO:0000313" key="2">
    <source>
        <dbReference type="EMBL" id="PXV65819.1"/>
    </source>
</evidence>
<protein>
    <submittedName>
        <fullName evidence="2">Uncharacterized protein</fullName>
    </submittedName>
</protein>
<keyword evidence="3" id="KW-1185">Reference proteome</keyword>
<comment type="caution">
    <text evidence="2">The sequence shown here is derived from an EMBL/GenBank/DDBJ whole genome shotgun (WGS) entry which is preliminary data.</text>
</comment>
<proteinExistence type="predicted"/>
<gene>
    <name evidence="2" type="ORF">C8D93_109199</name>
</gene>
<dbReference type="EMBL" id="QICN01000009">
    <property type="protein sequence ID" value="PXV65819.1"/>
    <property type="molecule type" value="Genomic_DNA"/>
</dbReference>